<reference evidence="7 8" key="1">
    <citation type="submission" date="2020-08" db="EMBL/GenBank/DDBJ databases">
        <title>Bridging the membrane lipid divide: bacteria of the FCB group superphylum have the potential to synthesize archaeal ether lipids.</title>
        <authorList>
            <person name="Villanueva L."/>
            <person name="Von Meijenfeldt F.A.B."/>
            <person name="Westbye A.B."/>
            <person name="Yadav S."/>
            <person name="Hopmans E.C."/>
            <person name="Dutilh B.E."/>
            <person name="Sinninghe Damste J.S."/>
        </authorList>
    </citation>
    <scope>NUCLEOTIDE SEQUENCE [LARGE SCALE GENOMIC DNA]</scope>
    <source>
        <strain evidence="7">NIOZ-UU27</strain>
    </source>
</reference>
<evidence type="ECO:0000259" key="6">
    <source>
        <dbReference type="Pfam" id="PF01702"/>
    </source>
</evidence>
<dbReference type="InterPro" id="IPR004803">
    <property type="entry name" value="TGT"/>
</dbReference>
<feature type="active site" description="Nucleophile" evidence="5">
    <location>
        <position position="264"/>
    </location>
</feature>
<dbReference type="HAMAP" id="MF_00168">
    <property type="entry name" value="Q_tRNA_Tgt"/>
    <property type="match status" value="1"/>
</dbReference>
<dbReference type="PANTHER" id="PTHR46499">
    <property type="entry name" value="QUEUINE TRNA-RIBOSYLTRANSFERASE"/>
    <property type="match status" value="1"/>
</dbReference>
<dbReference type="FunFam" id="3.20.20.105:FF:000001">
    <property type="entry name" value="Queuine tRNA-ribosyltransferase"/>
    <property type="match status" value="1"/>
</dbReference>
<evidence type="ECO:0000256" key="4">
    <source>
        <dbReference type="ARBA" id="ARBA00050112"/>
    </source>
</evidence>
<keyword evidence="5" id="KW-0862">Zinc</keyword>
<keyword evidence="1 5" id="KW-0328">Glycosyltransferase</keyword>
<keyword evidence="3 5" id="KW-0819">tRNA processing</keyword>
<feature type="binding site" evidence="5">
    <location>
        <position position="145"/>
    </location>
    <ligand>
        <name>substrate</name>
    </ligand>
</feature>
<dbReference type="Proteomes" id="UP000650524">
    <property type="component" value="Unassembled WGS sequence"/>
</dbReference>
<evidence type="ECO:0000313" key="8">
    <source>
        <dbReference type="Proteomes" id="UP000650524"/>
    </source>
</evidence>
<comment type="similarity">
    <text evidence="5">Belongs to the queuine tRNA-ribosyltransferase family.</text>
</comment>
<evidence type="ECO:0000256" key="1">
    <source>
        <dbReference type="ARBA" id="ARBA00022676"/>
    </source>
</evidence>
<keyword evidence="5" id="KW-0479">Metal-binding</keyword>
<proteinExistence type="inferred from homology"/>
<dbReference type="InterPro" id="IPR002616">
    <property type="entry name" value="tRNA_ribo_trans-like"/>
</dbReference>
<feature type="binding site" evidence="5">
    <location>
        <position position="214"/>
    </location>
    <ligand>
        <name>substrate</name>
    </ligand>
</feature>
<dbReference type="EMBL" id="JACNJD010000193">
    <property type="protein sequence ID" value="MBC8177155.1"/>
    <property type="molecule type" value="Genomic_DNA"/>
</dbReference>
<dbReference type="GO" id="GO:0008479">
    <property type="term" value="F:tRNA-guanosine(34) queuine transglycosylase activity"/>
    <property type="evidence" value="ECO:0007669"/>
    <property type="project" value="UniProtKB-UniRule"/>
</dbReference>
<feature type="binding site" evidence="5">
    <location>
        <position position="307"/>
    </location>
    <ligand>
        <name>Zn(2+)</name>
        <dbReference type="ChEBI" id="CHEBI:29105"/>
    </ligand>
</feature>
<evidence type="ECO:0000256" key="5">
    <source>
        <dbReference type="HAMAP-Rule" id="MF_00168"/>
    </source>
</evidence>
<feature type="binding site" evidence="5">
    <location>
        <begin position="91"/>
        <end position="95"/>
    </location>
    <ligand>
        <name>substrate</name>
    </ligand>
</feature>
<comment type="cofactor">
    <cofactor evidence="5">
        <name>Zn(2+)</name>
        <dbReference type="ChEBI" id="CHEBI:29105"/>
    </cofactor>
    <text evidence="5">Binds 1 zinc ion per subunit.</text>
</comment>
<gene>
    <name evidence="5 7" type="primary">tgt</name>
    <name evidence="7" type="ORF">H8E19_07085</name>
</gene>
<feature type="binding site" evidence="5">
    <location>
        <position position="304"/>
    </location>
    <ligand>
        <name>Zn(2+)</name>
        <dbReference type="ChEBI" id="CHEBI:29105"/>
    </ligand>
</feature>
<protein>
    <recommendedName>
        <fullName evidence="5">Queuine tRNA-ribosyltransferase</fullName>
        <ecNumber evidence="5">2.4.2.29</ecNumber>
    </recommendedName>
    <alternativeName>
        <fullName evidence="5">Guanine insertion enzyme</fullName>
    </alternativeName>
    <alternativeName>
        <fullName evidence="5">tRNA-guanine transglycosylase</fullName>
    </alternativeName>
</protein>
<feature type="domain" description="tRNA-guanine(15) transglycosylase-like" evidence="6">
    <location>
        <begin position="12"/>
        <end position="366"/>
    </location>
</feature>
<dbReference type="GO" id="GO:0008616">
    <property type="term" value="P:tRNA queuosine(34) biosynthetic process"/>
    <property type="evidence" value="ECO:0007669"/>
    <property type="project" value="UniProtKB-UniRule"/>
</dbReference>
<feature type="binding site" evidence="5">
    <location>
        <position position="187"/>
    </location>
    <ligand>
        <name>substrate</name>
    </ligand>
</feature>
<keyword evidence="5" id="KW-0671">Queuosine biosynthesis</keyword>
<dbReference type="SUPFAM" id="SSF51713">
    <property type="entry name" value="tRNA-guanine transglycosylase"/>
    <property type="match status" value="1"/>
</dbReference>
<name>A0A8J6T2U1_9DELT</name>
<comment type="function">
    <text evidence="5">Catalyzes the base-exchange of a guanine (G) residue with the queuine precursor 7-aminomethyl-7-deazaguanine (PreQ1) at position 34 (anticodon wobble position) in tRNAs with GU(N) anticodons (tRNA-Asp, -Asn, -His and -Tyr). Catalysis occurs through a double-displacement mechanism. The nucleophile active site attacks the C1' of nucleotide 34 to detach the guanine base from the RNA, forming a covalent enzyme-RNA intermediate. The proton acceptor active site deprotonates the incoming PreQ1, allowing a nucleophilic attack on the C1' of the ribose to form the product. After dissociation, two additional enzymatic reactions on the tRNA convert PreQ1 to queuine (Q), resulting in the hypermodified nucleoside queuosine (7-(((4,5-cis-dihydroxy-2-cyclopenten-1-yl)amino)methyl)-7-deazaguanosine).</text>
</comment>
<comment type="catalytic activity">
    <reaction evidence="4 5">
        <text>7-aminomethyl-7-carbaguanine + guanosine(34) in tRNA = 7-aminomethyl-7-carbaguanosine(34) in tRNA + guanine</text>
        <dbReference type="Rhea" id="RHEA:24104"/>
        <dbReference type="Rhea" id="RHEA-COMP:10341"/>
        <dbReference type="Rhea" id="RHEA-COMP:10342"/>
        <dbReference type="ChEBI" id="CHEBI:16235"/>
        <dbReference type="ChEBI" id="CHEBI:58703"/>
        <dbReference type="ChEBI" id="CHEBI:74269"/>
        <dbReference type="ChEBI" id="CHEBI:82833"/>
        <dbReference type="EC" id="2.4.2.29"/>
    </reaction>
</comment>
<dbReference type="NCBIfam" id="TIGR00430">
    <property type="entry name" value="Q_tRNA_tgt"/>
    <property type="match status" value="1"/>
</dbReference>
<dbReference type="GO" id="GO:0005829">
    <property type="term" value="C:cytosol"/>
    <property type="evidence" value="ECO:0007669"/>
    <property type="project" value="TreeGrafter"/>
</dbReference>
<evidence type="ECO:0000256" key="3">
    <source>
        <dbReference type="ARBA" id="ARBA00022694"/>
    </source>
</evidence>
<comment type="caution">
    <text evidence="7">The sequence shown here is derived from an EMBL/GenBank/DDBJ whole genome shotgun (WGS) entry which is preliminary data.</text>
</comment>
<organism evidence="7 8">
    <name type="scientific">Candidatus Desulfacyla euxinica</name>
    <dbReference type="NCBI Taxonomy" id="2841693"/>
    <lineage>
        <taxon>Bacteria</taxon>
        <taxon>Deltaproteobacteria</taxon>
        <taxon>Candidatus Desulfacyla</taxon>
    </lineage>
</organism>
<feature type="active site" description="Proton acceptor" evidence="5">
    <location>
        <position position="91"/>
    </location>
</feature>
<sequence length="369" mass="41709">MEFTITHRSKDCRARTGEIKTAHGDFETPVFMPVGTKGSVKAVSPEDLDEAGARIILANTYHLYLRPGHHTIGRLGGLHRFMNWPRPILTDSGGFQVYSLTPLRTITDKGVIFQSHIDGSKHFIGPEEAIDIQETLGADIIMAFDECAPYPSDYEYVQRSVKLTTSWARRSLDRKKRNDQALFGIVQGGMYADLREISARKLVEMGFDGYALGGLSVGEDQSTRQRVIGETINFLPEDKPVYLMGVGTPEDIVDAVNFGIDMFDCVMPTRNARNGTLFTSAGKMTIKNAKYAEDGRPADENCDCYTCSNYSRAYLRHLFMAREILSYRLNTIHNLSYYSRLMADLRTAIREERIAEYSAKLYRSYRKNN</sequence>
<accession>A0A8J6T2U1</accession>
<dbReference type="UniPathway" id="UPA00392"/>
<comment type="subunit">
    <text evidence="5">Homodimer. Within each dimer, one monomer is responsible for RNA recognition and catalysis, while the other monomer binds to the replacement base PreQ1.</text>
</comment>
<comment type="pathway">
    <text evidence="5">tRNA modification; tRNA-queuosine biosynthesis.</text>
</comment>
<feature type="binding site" evidence="5">
    <location>
        <position position="302"/>
    </location>
    <ligand>
        <name>Zn(2+)</name>
        <dbReference type="ChEBI" id="CHEBI:29105"/>
    </ligand>
</feature>
<feature type="region of interest" description="RNA binding; important for wobble base 34 recognition" evidence="5">
    <location>
        <begin position="269"/>
        <end position="273"/>
    </location>
</feature>
<dbReference type="InterPro" id="IPR036511">
    <property type="entry name" value="TGT-like_sf"/>
</dbReference>
<evidence type="ECO:0000313" key="7">
    <source>
        <dbReference type="EMBL" id="MBC8177155.1"/>
    </source>
</evidence>
<dbReference type="AlphaFoldDB" id="A0A8J6T2U1"/>
<dbReference type="PANTHER" id="PTHR46499:SF1">
    <property type="entry name" value="QUEUINE TRNA-RIBOSYLTRANSFERASE"/>
    <property type="match status" value="1"/>
</dbReference>
<evidence type="ECO:0000256" key="2">
    <source>
        <dbReference type="ARBA" id="ARBA00022679"/>
    </source>
</evidence>
<keyword evidence="2 5" id="KW-0808">Transferase</keyword>
<dbReference type="GO" id="GO:0046872">
    <property type="term" value="F:metal ion binding"/>
    <property type="evidence" value="ECO:0007669"/>
    <property type="project" value="UniProtKB-KW"/>
</dbReference>
<feature type="binding site" evidence="5">
    <location>
        <position position="333"/>
    </location>
    <ligand>
        <name>Zn(2+)</name>
        <dbReference type="ChEBI" id="CHEBI:29105"/>
    </ligand>
</feature>
<dbReference type="Pfam" id="PF01702">
    <property type="entry name" value="TGT"/>
    <property type="match status" value="1"/>
</dbReference>
<dbReference type="Gene3D" id="3.20.20.105">
    <property type="entry name" value="Queuine tRNA-ribosyltransferase-like"/>
    <property type="match status" value="1"/>
</dbReference>
<dbReference type="NCBIfam" id="TIGR00449">
    <property type="entry name" value="tgt_general"/>
    <property type="match status" value="1"/>
</dbReference>
<dbReference type="InterPro" id="IPR050076">
    <property type="entry name" value="ArchSynthase1/Queuine_TRR"/>
</dbReference>
<dbReference type="EC" id="2.4.2.29" evidence="5"/>
<feature type="region of interest" description="RNA binding" evidence="5">
    <location>
        <begin position="245"/>
        <end position="251"/>
    </location>
</feature>